<dbReference type="RefSeq" id="WP_177011200.1">
    <property type="nucleotide sequence ID" value="NZ_JACARV010000107.1"/>
</dbReference>
<comment type="caution">
    <text evidence="1">The sequence shown here is derived from an EMBL/GenBank/DDBJ whole genome shotgun (WGS) entry which is preliminary data.</text>
</comment>
<dbReference type="AlphaFoldDB" id="A0A7Y8D5S8"/>
<accession>A0A7Y8D5S8</accession>
<sequence length="254" mass="28537">MQFSNKFSEASLQTWPYRSMSFRTRNDLVEFARQQQELSSQSHQLFLQRLEKVKVEGGSLRSFPTPTMGRQDEHLVGEGFVQAMSRASARSAGEAAVEPVSIAVQSAGDPDMPFELDAVFDPDAMYAGVEIEPESDKSLQPPPEVVASQGQVVDWSDAFTGEITYYGKHPYLFKKENQEKKASYVVRLGTNDHWGVDLERVIRENRLKKGDRIALKCIGVMPVTIEDVGRDDQGNETVILRPGKRKTWVAKRIG</sequence>
<organism evidence="1 2">
    <name type="scientific">Pseudomonas putida</name>
    <name type="common">Arthrobacter siderocapsulatus</name>
    <dbReference type="NCBI Taxonomy" id="303"/>
    <lineage>
        <taxon>Bacteria</taxon>
        <taxon>Pseudomonadati</taxon>
        <taxon>Pseudomonadota</taxon>
        <taxon>Gammaproteobacteria</taxon>
        <taxon>Pseudomonadales</taxon>
        <taxon>Pseudomonadaceae</taxon>
        <taxon>Pseudomonas</taxon>
    </lineage>
</organism>
<gene>
    <name evidence="1" type="ORF">HX798_26655</name>
</gene>
<protein>
    <submittedName>
        <fullName evidence="1">Uncharacterized protein</fullName>
    </submittedName>
</protein>
<proteinExistence type="predicted"/>
<reference evidence="1 2" key="1">
    <citation type="submission" date="2020-04" db="EMBL/GenBank/DDBJ databases">
        <title>Molecular characterization of pseudomonads from Agaricus bisporus reveal novel blotch 2 pathogens in Western Europe.</title>
        <authorList>
            <person name="Taparia T."/>
            <person name="Krijger M."/>
            <person name="Haynes E."/>
            <person name="Elpinstone J.G."/>
            <person name="Noble R."/>
            <person name="Van Der Wolf J."/>
        </authorList>
    </citation>
    <scope>NUCLEOTIDE SEQUENCE [LARGE SCALE GENOMIC DNA]</scope>
    <source>
        <strain evidence="1 2">P7765</strain>
    </source>
</reference>
<evidence type="ECO:0000313" key="1">
    <source>
        <dbReference type="EMBL" id="NWC83838.1"/>
    </source>
</evidence>
<name>A0A7Y8D5S8_PSEPU</name>
<dbReference type="EMBL" id="JACARV010000107">
    <property type="protein sequence ID" value="NWC83838.1"/>
    <property type="molecule type" value="Genomic_DNA"/>
</dbReference>
<dbReference type="Proteomes" id="UP000542695">
    <property type="component" value="Unassembled WGS sequence"/>
</dbReference>
<evidence type="ECO:0000313" key="2">
    <source>
        <dbReference type="Proteomes" id="UP000542695"/>
    </source>
</evidence>